<dbReference type="RefSeq" id="XP_043173242.1">
    <property type="nucleotide sequence ID" value="XM_043317307.1"/>
</dbReference>
<evidence type="ECO:0000259" key="2">
    <source>
        <dbReference type="Pfam" id="PF14856"/>
    </source>
</evidence>
<reference evidence="3" key="1">
    <citation type="submission" date="2021-05" db="EMBL/GenBank/DDBJ databases">
        <authorList>
            <person name="Stam R."/>
        </authorList>
    </citation>
    <scope>NUCLEOTIDE SEQUENCE</scope>
    <source>
        <strain evidence="3">CS162</strain>
    </source>
</reference>
<dbReference type="InterPro" id="IPR029226">
    <property type="entry name" value="Ecp2-like"/>
</dbReference>
<accession>A0A8J2IEM2</accession>
<organism evidence="3 4">
    <name type="scientific">Alternaria atra</name>
    <dbReference type="NCBI Taxonomy" id="119953"/>
    <lineage>
        <taxon>Eukaryota</taxon>
        <taxon>Fungi</taxon>
        <taxon>Dikarya</taxon>
        <taxon>Ascomycota</taxon>
        <taxon>Pezizomycotina</taxon>
        <taxon>Dothideomycetes</taxon>
        <taxon>Pleosporomycetidae</taxon>
        <taxon>Pleosporales</taxon>
        <taxon>Pleosporineae</taxon>
        <taxon>Pleosporaceae</taxon>
        <taxon>Alternaria</taxon>
        <taxon>Alternaria sect. Ulocladioides</taxon>
    </lineage>
</organism>
<feature type="domain" description="Ecp2 effector protein-like" evidence="2">
    <location>
        <begin position="113"/>
        <end position="171"/>
    </location>
</feature>
<dbReference type="Proteomes" id="UP000676310">
    <property type="component" value="Unassembled WGS sequence"/>
</dbReference>
<dbReference type="EMBL" id="CAJRGZ010000025">
    <property type="protein sequence ID" value="CAG5181260.1"/>
    <property type="molecule type" value="Genomic_DNA"/>
</dbReference>
<gene>
    <name evidence="3" type="ORF">ALTATR162_LOCUS9673</name>
</gene>
<evidence type="ECO:0000313" key="4">
    <source>
        <dbReference type="Proteomes" id="UP000676310"/>
    </source>
</evidence>
<dbReference type="GeneID" id="67021920"/>
<protein>
    <recommendedName>
        <fullName evidence="2">Ecp2 effector protein-like domain-containing protein</fullName>
    </recommendedName>
</protein>
<dbReference type="OrthoDB" id="73875at2759"/>
<name>A0A8J2IEM2_9PLEO</name>
<sequence>MRAIIFTSLSLLAATLIIAQLPPDYNFCMGDKSTLGHCDTLTYVDKTSTATNPPNATECQESCNSIFQDAGEWIVDLKGKIFALNLQLKFLSFTHDIISLTPLSPKGKPEGYQQHMHNAPCGFSMGAIPNTPHEFSFDMNNQDMVDIIDEAIKRFAGLHGGKVAAQGTVKCDGHEAMWYISRDAR</sequence>
<feature type="chain" id="PRO_5035151914" description="Ecp2 effector protein-like domain-containing protein" evidence="1">
    <location>
        <begin position="20"/>
        <end position="185"/>
    </location>
</feature>
<keyword evidence="4" id="KW-1185">Reference proteome</keyword>
<evidence type="ECO:0000313" key="3">
    <source>
        <dbReference type="EMBL" id="CAG5181260.1"/>
    </source>
</evidence>
<feature type="signal peptide" evidence="1">
    <location>
        <begin position="1"/>
        <end position="19"/>
    </location>
</feature>
<dbReference type="AlphaFoldDB" id="A0A8J2IEM2"/>
<dbReference type="Pfam" id="PF14856">
    <property type="entry name" value="Hce2"/>
    <property type="match status" value="1"/>
</dbReference>
<evidence type="ECO:0000256" key="1">
    <source>
        <dbReference type="SAM" id="SignalP"/>
    </source>
</evidence>
<keyword evidence="1" id="KW-0732">Signal</keyword>
<comment type="caution">
    <text evidence="3">The sequence shown here is derived from an EMBL/GenBank/DDBJ whole genome shotgun (WGS) entry which is preliminary data.</text>
</comment>
<proteinExistence type="predicted"/>